<keyword evidence="5" id="KW-0998">Cell outer membrane</keyword>
<comment type="subcellular location">
    <subcellularLocation>
        <location evidence="1">Cell outer membrane</location>
        <topology evidence="1">Lipid-anchor</topology>
    </subcellularLocation>
</comment>
<evidence type="ECO:0000313" key="9">
    <source>
        <dbReference type="EMBL" id="AKC86482.1"/>
    </source>
</evidence>
<evidence type="ECO:0000313" key="10">
    <source>
        <dbReference type="Proteomes" id="UP000033067"/>
    </source>
</evidence>
<keyword evidence="10" id="KW-1185">Reference proteome</keyword>
<evidence type="ECO:0000256" key="7">
    <source>
        <dbReference type="SAM" id="MobiDB-lite"/>
    </source>
</evidence>
<dbReference type="KEGG" id="psuw:WQ53_06585"/>
<feature type="region of interest" description="Disordered" evidence="7">
    <location>
        <begin position="22"/>
        <end position="71"/>
    </location>
</feature>
<dbReference type="Pfam" id="PF13627">
    <property type="entry name" value="LptM_cons"/>
    <property type="match status" value="1"/>
</dbReference>
<organism evidence="9 10">
    <name type="scientific">Pseudoxanthomonas suwonensis</name>
    <dbReference type="NCBI Taxonomy" id="314722"/>
    <lineage>
        <taxon>Bacteria</taxon>
        <taxon>Pseudomonadati</taxon>
        <taxon>Pseudomonadota</taxon>
        <taxon>Gammaproteobacteria</taxon>
        <taxon>Lysobacterales</taxon>
        <taxon>Lysobacteraceae</taxon>
        <taxon>Pseudoxanthomonas</taxon>
    </lineage>
</organism>
<keyword evidence="4" id="KW-0564">Palmitate</keyword>
<feature type="signal peptide" evidence="8">
    <location>
        <begin position="1"/>
        <end position="17"/>
    </location>
</feature>
<sequence>MNTKTVLSAAAVALALAACGNKGPLVMPQEPVPAEQEVPVPPPAAEPATDPALQDPTDADAADDPGADADG</sequence>
<evidence type="ECO:0000256" key="4">
    <source>
        <dbReference type="ARBA" id="ARBA00023139"/>
    </source>
</evidence>
<evidence type="ECO:0000256" key="8">
    <source>
        <dbReference type="SAM" id="SignalP"/>
    </source>
</evidence>
<reference evidence="9 10" key="1">
    <citation type="journal article" date="2015" name="Genome Announc.">
        <title>Complete Genome Sequence of Pseudoxanthomonas suwonensis Strain J1, a Cellulose-Degrading Bacterium Isolated from Leaf- and Wood-Enriched Soil.</title>
        <authorList>
            <person name="Hou L."/>
            <person name="Jiang J."/>
            <person name="Xu Z."/>
            <person name="Zhou Y."/>
            <person name="Leung F.C."/>
        </authorList>
    </citation>
    <scope>NUCLEOTIDE SEQUENCE [LARGE SCALE GENOMIC DNA]</scope>
    <source>
        <strain evidence="9 10">J1</strain>
    </source>
</reference>
<evidence type="ECO:0008006" key="11">
    <source>
        <dbReference type="Google" id="ProtNLM"/>
    </source>
</evidence>
<keyword evidence="2 8" id="KW-0732">Signal</keyword>
<dbReference type="AlphaFoldDB" id="A0A0E3Z0E4"/>
<feature type="compositionally biased region" description="Low complexity" evidence="7">
    <location>
        <begin position="28"/>
        <end position="38"/>
    </location>
</feature>
<dbReference type="RefSeq" id="WP_052631325.1">
    <property type="nucleotide sequence ID" value="NZ_CP011144.1"/>
</dbReference>
<feature type="compositionally biased region" description="Low complexity" evidence="7">
    <location>
        <begin position="46"/>
        <end position="56"/>
    </location>
</feature>
<dbReference type="NCBIfam" id="NF047847">
    <property type="entry name" value="SS_mature_LptM"/>
    <property type="match status" value="1"/>
</dbReference>
<evidence type="ECO:0000256" key="2">
    <source>
        <dbReference type="ARBA" id="ARBA00022729"/>
    </source>
</evidence>
<dbReference type="InterPro" id="IPR032831">
    <property type="entry name" value="LptM_cons"/>
</dbReference>
<dbReference type="GO" id="GO:0009279">
    <property type="term" value="C:cell outer membrane"/>
    <property type="evidence" value="ECO:0007669"/>
    <property type="project" value="UniProtKB-SubCell"/>
</dbReference>
<feature type="compositionally biased region" description="Acidic residues" evidence="7">
    <location>
        <begin position="57"/>
        <end position="71"/>
    </location>
</feature>
<name>A0A0E3Z0E4_9GAMM</name>
<dbReference type="PROSITE" id="PS51257">
    <property type="entry name" value="PROKAR_LIPOPROTEIN"/>
    <property type="match status" value="1"/>
</dbReference>
<protein>
    <recommendedName>
        <fullName evidence="11">Sugar transporter</fullName>
    </recommendedName>
</protein>
<keyword evidence="6" id="KW-0449">Lipoprotein</keyword>
<dbReference type="Proteomes" id="UP000033067">
    <property type="component" value="Chromosome"/>
</dbReference>
<evidence type="ECO:0000256" key="1">
    <source>
        <dbReference type="ARBA" id="ARBA00004459"/>
    </source>
</evidence>
<evidence type="ECO:0000256" key="5">
    <source>
        <dbReference type="ARBA" id="ARBA00023237"/>
    </source>
</evidence>
<evidence type="ECO:0000256" key="6">
    <source>
        <dbReference type="ARBA" id="ARBA00023288"/>
    </source>
</evidence>
<dbReference type="PATRIC" id="fig|314722.6.peg.1409"/>
<feature type="chain" id="PRO_5002416372" description="Sugar transporter" evidence="8">
    <location>
        <begin position="18"/>
        <end position="71"/>
    </location>
</feature>
<evidence type="ECO:0000256" key="3">
    <source>
        <dbReference type="ARBA" id="ARBA00023136"/>
    </source>
</evidence>
<accession>A0A0E3Z0E4</accession>
<keyword evidence="3" id="KW-0472">Membrane</keyword>
<proteinExistence type="predicted"/>
<dbReference type="EMBL" id="CP011144">
    <property type="protein sequence ID" value="AKC86482.1"/>
    <property type="molecule type" value="Genomic_DNA"/>
</dbReference>
<gene>
    <name evidence="9" type="ORF">WQ53_06585</name>
</gene>